<protein>
    <submittedName>
        <fullName evidence="1">Uncharacterized protein</fullName>
    </submittedName>
</protein>
<reference evidence="1" key="1">
    <citation type="submission" date="2025-08" db="UniProtKB">
        <authorList>
            <consortium name="Ensembl"/>
        </authorList>
    </citation>
    <scope>IDENTIFICATION</scope>
</reference>
<proteinExistence type="predicted"/>
<evidence type="ECO:0000313" key="2">
    <source>
        <dbReference type="Proteomes" id="UP000694391"/>
    </source>
</evidence>
<dbReference type="Proteomes" id="UP000694391">
    <property type="component" value="Unplaced"/>
</dbReference>
<accession>A0A8C0JRE3</accession>
<reference evidence="1" key="2">
    <citation type="submission" date="2025-09" db="UniProtKB">
        <authorList>
            <consortium name="Ensembl"/>
        </authorList>
    </citation>
    <scope>IDENTIFICATION</scope>
</reference>
<name>A0A8C0JRE3_CANLU</name>
<keyword evidence="2" id="KW-1185">Reference proteome</keyword>
<sequence length="103" mass="11531">LETIISSENQVEFGKLCLVGFSLNSVSDVEKKNPSGPTFQSFFTWFHIAHCGWTQIHLSHLSERPTPPLYHLHPNSILNEKNLISPSVCVGLLVSDSKKPPNY</sequence>
<evidence type="ECO:0000313" key="1">
    <source>
        <dbReference type="Ensembl" id="ENSCAFP00020004197.1"/>
    </source>
</evidence>
<organism evidence="1 2">
    <name type="scientific">Canis lupus dingo</name>
    <name type="common">dingo</name>
    <dbReference type="NCBI Taxonomy" id="286419"/>
    <lineage>
        <taxon>Eukaryota</taxon>
        <taxon>Metazoa</taxon>
        <taxon>Chordata</taxon>
        <taxon>Craniata</taxon>
        <taxon>Vertebrata</taxon>
        <taxon>Euteleostomi</taxon>
        <taxon>Mammalia</taxon>
        <taxon>Eutheria</taxon>
        <taxon>Laurasiatheria</taxon>
        <taxon>Carnivora</taxon>
        <taxon>Caniformia</taxon>
        <taxon>Canidae</taxon>
        <taxon>Canis</taxon>
    </lineage>
</organism>
<dbReference type="GeneTree" id="ENSGT00910000148249"/>
<dbReference type="AlphaFoldDB" id="A0A8C0JRE3"/>
<dbReference type="Ensembl" id="ENSCAFT00020004855.1">
    <property type="protein sequence ID" value="ENSCAFP00020004197.1"/>
    <property type="gene ID" value="ENSCAFG00020003473.1"/>
</dbReference>